<evidence type="ECO:0000313" key="2">
    <source>
        <dbReference type="EnsemblPlants" id="cds.evm.model.03.917"/>
    </source>
</evidence>
<dbReference type="EMBL" id="UZAU01000269">
    <property type="status" value="NOT_ANNOTATED_CDS"/>
    <property type="molecule type" value="Genomic_DNA"/>
</dbReference>
<dbReference type="EnsemblPlants" id="evm.model.03.917">
    <property type="protein sequence ID" value="cds.evm.model.03.917"/>
    <property type="gene ID" value="evm.TU.03.917"/>
</dbReference>
<organism evidence="2 3">
    <name type="scientific">Cannabis sativa</name>
    <name type="common">Hemp</name>
    <name type="synonym">Marijuana</name>
    <dbReference type="NCBI Taxonomy" id="3483"/>
    <lineage>
        <taxon>Eukaryota</taxon>
        <taxon>Viridiplantae</taxon>
        <taxon>Streptophyta</taxon>
        <taxon>Embryophyta</taxon>
        <taxon>Tracheophyta</taxon>
        <taxon>Spermatophyta</taxon>
        <taxon>Magnoliopsida</taxon>
        <taxon>eudicotyledons</taxon>
        <taxon>Gunneridae</taxon>
        <taxon>Pentapetalae</taxon>
        <taxon>rosids</taxon>
        <taxon>fabids</taxon>
        <taxon>Rosales</taxon>
        <taxon>Cannabaceae</taxon>
        <taxon>Cannabis</taxon>
    </lineage>
</organism>
<sequence>MWPELGADFTQVVESFFITGSMPQELHATMLTLIPKTEKTTKAVEYKLIACCTTVYKCVSKLLCIRLSQVLPLIINQNQGACVQGRSIAHNVMILQDILKNYNRKNISPRCTLKVDISKVYDTVNWEFLEALLNAYKIPARFILWIMSCLRANYLLNLDEWKSARKFQRQERPKAR</sequence>
<keyword evidence="3" id="KW-1185">Reference proteome</keyword>
<dbReference type="InterPro" id="IPR000477">
    <property type="entry name" value="RT_dom"/>
</dbReference>
<accession>A0A803PAZ3</accession>
<dbReference type="AlphaFoldDB" id="A0A803PAZ3"/>
<dbReference type="Proteomes" id="UP000596661">
    <property type="component" value="Chromosome 3"/>
</dbReference>
<reference evidence="2" key="1">
    <citation type="submission" date="2018-11" db="EMBL/GenBank/DDBJ databases">
        <authorList>
            <person name="Grassa J C."/>
        </authorList>
    </citation>
    <scope>NUCLEOTIDE SEQUENCE [LARGE SCALE GENOMIC DNA]</scope>
</reference>
<evidence type="ECO:0000259" key="1">
    <source>
        <dbReference type="Pfam" id="PF00078"/>
    </source>
</evidence>
<name>A0A803PAZ3_CANSA</name>
<dbReference type="OMA" id="TECENYR"/>
<evidence type="ECO:0000313" key="3">
    <source>
        <dbReference type="Proteomes" id="UP000596661"/>
    </source>
</evidence>
<dbReference type="PANTHER" id="PTHR31635:SF196">
    <property type="entry name" value="REVERSE TRANSCRIPTASE DOMAIN-CONTAINING PROTEIN-RELATED"/>
    <property type="match status" value="1"/>
</dbReference>
<protein>
    <recommendedName>
        <fullName evidence="1">Reverse transcriptase domain-containing protein</fullName>
    </recommendedName>
</protein>
<reference evidence="2" key="2">
    <citation type="submission" date="2021-03" db="UniProtKB">
        <authorList>
            <consortium name="EnsemblPlants"/>
        </authorList>
    </citation>
    <scope>IDENTIFICATION</scope>
</reference>
<dbReference type="Pfam" id="PF00078">
    <property type="entry name" value="RVT_1"/>
    <property type="match status" value="1"/>
</dbReference>
<dbReference type="Gramene" id="evm.model.03.917">
    <property type="protein sequence ID" value="cds.evm.model.03.917"/>
    <property type="gene ID" value="evm.TU.03.917"/>
</dbReference>
<proteinExistence type="predicted"/>
<feature type="domain" description="Reverse transcriptase" evidence="1">
    <location>
        <begin position="35"/>
        <end position="166"/>
    </location>
</feature>
<dbReference type="PANTHER" id="PTHR31635">
    <property type="entry name" value="REVERSE TRANSCRIPTASE DOMAIN-CONTAINING PROTEIN-RELATED"/>
    <property type="match status" value="1"/>
</dbReference>